<dbReference type="AlphaFoldDB" id="A0A5B9RD71"/>
<sequence>MCIKSMHNFKLNLKYLNSNYIVKKYNNDGTISRYLLPYTVRNAVTYTKVKYTFLNVELPVTKDTILSDLKPYFDKFILENKNNLSKYISIICQVRNVGNSYYTIGERFPINIENPKDLTDYINYIQNKWSILDNNQYNPNLALSIIFNYTSIDYDNYSLVSNKFRITKNMDKIELNKDVIPLGLPMNTYYSSWGSIIEELSNGILRVKNLFNDLDTKLNRFIEVSNLSKVDSQINLISSESNIKIATFVDRIINNKEFVRTIGNKVYYFLDNKLYFIFDKLVCDKFISRVKPSKGIVFNAITLDVETFDDENNNKNIYCISFYEGVKALSFYLTDYEDIHSLINDLLRTIFSKKYAGKHIYIHNSSEFDMIFLYSYIINYFGNKVKPIIKDGKFINLDVEFGNATRYKLFFKDSLLLLPS</sequence>
<name>A0A5B9RD71_9AGAM</name>
<geneLocation type="mitochondrion" evidence="1"/>
<evidence type="ECO:0000313" key="1">
    <source>
        <dbReference type="EMBL" id="QEG57090.1"/>
    </source>
</evidence>
<dbReference type="EMBL" id="MK623258">
    <property type="protein sequence ID" value="QEG57090.1"/>
    <property type="molecule type" value="Genomic_DNA"/>
</dbReference>
<keyword evidence="1" id="KW-0496">Mitochondrion</keyword>
<protein>
    <submittedName>
        <fullName evidence="1">Uncharacterized protein</fullName>
    </submittedName>
</protein>
<gene>
    <name evidence="1" type="ORF">Fomme_000081</name>
</gene>
<accession>A0A5B9RD71</accession>
<dbReference type="SUPFAM" id="SSF53098">
    <property type="entry name" value="Ribonuclease H-like"/>
    <property type="match status" value="1"/>
</dbReference>
<dbReference type="InterPro" id="IPR012337">
    <property type="entry name" value="RNaseH-like_sf"/>
</dbReference>
<organism evidence="1">
    <name type="scientific">Fomitiporia mediterranea</name>
    <dbReference type="NCBI Taxonomy" id="208960"/>
    <lineage>
        <taxon>Eukaryota</taxon>
        <taxon>Fungi</taxon>
        <taxon>Dikarya</taxon>
        <taxon>Basidiomycota</taxon>
        <taxon>Agaricomycotina</taxon>
        <taxon>Agaricomycetes</taxon>
        <taxon>Hymenochaetales</taxon>
        <taxon>Hymenochaetaceae</taxon>
        <taxon>Fomitiporia</taxon>
    </lineage>
</organism>
<proteinExistence type="predicted"/>
<reference evidence="1" key="1">
    <citation type="submission" date="2019-03" db="EMBL/GenBank/DDBJ databases">
        <title>Evidence of extensive intraspecific noncoding reshuffling in a 169kb mitochondrial genome of basidiomycete fungus.</title>
        <authorList>
            <person name="Lee H.-H."/>
            <person name="Ke H.-M."/>
            <person name="Lin C.-Y.I."/>
            <person name="Lee T.J."/>
            <person name="Chung C.-L."/>
            <person name="Tsai I.J."/>
        </authorList>
    </citation>
    <scope>NUCLEOTIDE SEQUENCE</scope>
    <source>
        <strain evidence="1">MF3/22</strain>
    </source>
</reference>